<feature type="disulfide bond" evidence="6">
    <location>
        <begin position="40"/>
        <end position="49"/>
    </location>
</feature>
<accession>A0A8T2P5I9</accession>
<evidence type="ECO:0000256" key="2">
    <source>
        <dbReference type="ARBA" id="ARBA00022737"/>
    </source>
</evidence>
<dbReference type="PANTHER" id="PTHR10574:SF406">
    <property type="entry name" value="LAMININ SUBUNIT ALPHA 5"/>
    <property type="match status" value="1"/>
</dbReference>
<dbReference type="AlphaFoldDB" id="A0A8T2P5I9"/>
<dbReference type="GO" id="GO:0005102">
    <property type="term" value="F:signaling receptor binding"/>
    <property type="evidence" value="ECO:0007669"/>
    <property type="project" value="InterPro"/>
</dbReference>
<reference evidence="8" key="1">
    <citation type="thesis" date="2021" institute="BYU ScholarsArchive" country="Provo, UT, USA">
        <title>Applications of and Algorithms for Genome Assembly and Genomic Analyses with an Emphasis on Marine Teleosts.</title>
        <authorList>
            <person name="Pickett B.D."/>
        </authorList>
    </citation>
    <scope>NUCLEOTIDE SEQUENCE</scope>
    <source>
        <strain evidence="8">HI-2016</strain>
    </source>
</reference>
<dbReference type="OrthoDB" id="10011303at2759"/>
<dbReference type="InterPro" id="IPR009254">
    <property type="entry name" value="Laminin_aI"/>
</dbReference>
<evidence type="ECO:0000256" key="4">
    <source>
        <dbReference type="ARBA" id="ARBA00023180"/>
    </source>
</evidence>
<protein>
    <recommendedName>
        <fullName evidence="7">Laminin EGF-like domain-containing protein</fullName>
    </recommendedName>
</protein>
<gene>
    <name evidence="8" type="ORF">JZ751_003809</name>
</gene>
<dbReference type="GO" id="GO:0045995">
    <property type="term" value="P:regulation of embryonic development"/>
    <property type="evidence" value="ECO:0007669"/>
    <property type="project" value="InterPro"/>
</dbReference>
<feature type="disulfide bond" evidence="6">
    <location>
        <begin position="21"/>
        <end position="38"/>
    </location>
</feature>
<keyword evidence="5 6" id="KW-0424">Laminin EGF-like domain</keyword>
<evidence type="ECO:0000256" key="5">
    <source>
        <dbReference type="ARBA" id="ARBA00023292"/>
    </source>
</evidence>
<dbReference type="Proteomes" id="UP000824540">
    <property type="component" value="Unassembled WGS sequence"/>
</dbReference>
<evidence type="ECO:0000256" key="1">
    <source>
        <dbReference type="ARBA" id="ARBA00022729"/>
    </source>
</evidence>
<organism evidence="8 9">
    <name type="scientific">Albula glossodonta</name>
    <name type="common">roundjaw bonefish</name>
    <dbReference type="NCBI Taxonomy" id="121402"/>
    <lineage>
        <taxon>Eukaryota</taxon>
        <taxon>Metazoa</taxon>
        <taxon>Chordata</taxon>
        <taxon>Craniata</taxon>
        <taxon>Vertebrata</taxon>
        <taxon>Euteleostomi</taxon>
        <taxon>Actinopterygii</taxon>
        <taxon>Neopterygii</taxon>
        <taxon>Teleostei</taxon>
        <taxon>Albuliformes</taxon>
        <taxon>Albulidae</taxon>
        <taxon>Albula</taxon>
    </lineage>
</organism>
<keyword evidence="2" id="KW-0677">Repeat</keyword>
<dbReference type="CDD" id="cd00055">
    <property type="entry name" value="EGF_Lam"/>
    <property type="match status" value="1"/>
</dbReference>
<dbReference type="GO" id="GO:0030334">
    <property type="term" value="P:regulation of cell migration"/>
    <property type="evidence" value="ECO:0007669"/>
    <property type="project" value="InterPro"/>
</dbReference>
<evidence type="ECO:0000259" key="7">
    <source>
        <dbReference type="PROSITE" id="PS50027"/>
    </source>
</evidence>
<evidence type="ECO:0000256" key="6">
    <source>
        <dbReference type="PROSITE-ProRule" id="PRU00460"/>
    </source>
</evidence>
<name>A0A8T2P5I9_9TELE</name>
<keyword evidence="1" id="KW-0732">Signal</keyword>
<dbReference type="PROSITE" id="PS50027">
    <property type="entry name" value="EGF_LAM_2"/>
    <property type="match status" value="1"/>
</dbReference>
<dbReference type="FunFam" id="2.10.25.10:FF:000242">
    <property type="entry name" value="Laminin subunit alpha 1"/>
    <property type="match status" value="1"/>
</dbReference>
<feature type="non-terminal residue" evidence="8">
    <location>
        <position position="234"/>
    </location>
</feature>
<dbReference type="GO" id="GO:0009888">
    <property type="term" value="P:tissue development"/>
    <property type="evidence" value="ECO:0007669"/>
    <property type="project" value="TreeGrafter"/>
</dbReference>
<dbReference type="Gene3D" id="2.170.300.10">
    <property type="entry name" value="Tie2 ligand-binding domain superfamily"/>
    <property type="match status" value="1"/>
</dbReference>
<dbReference type="Pfam" id="PF06008">
    <property type="entry name" value="Laminin_I"/>
    <property type="match status" value="1"/>
</dbReference>
<feature type="domain" description="Laminin EGF-like" evidence="7">
    <location>
        <begin position="19"/>
        <end position="65"/>
    </location>
</feature>
<dbReference type="InterPro" id="IPR002049">
    <property type="entry name" value="LE_dom"/>
</dbReference>
<keyword evidence="4" id="KW-0325">Glycoprotein</keyword>
<evidence type="ECO:0000256" key="3">
    <source>
        <dbReference type="ARBA" id="ARBA00023157"/>
    </source>
</evidence>
<feature type="non-terminal residue" evidence="8">
    <location>
        <position position="1"/>
    </location>
</feature>
<dbReference type="GO" id="GO:0030155">
    <property type="term" value="P:regulation of cell adhesion"/>
    <property type="evidence" value="ECO:0007669"/>
    <property type="project" value="InterPro"/>
</dbReference>
<keyword evidence="9" id="KW-1185">Reference proteome</keyword>
<dbReference type="Pfam" id="PF00053">
    <property type="entry name" value="EGF_laminin"/>
    <property type="match status" value="1"/>
</dbReference>
<comment type="caution">
    <text evidence="8">The sequence shown here is derived from an EMBL/GenBank/DDBJ whole genome shotgun (WGS) entry which is preliminary data.</text>
</comment>
<dbReference type="SUPFAM" id="SSF57196">
    <property type="entry name" value="EGF/Laminin"/>
    <property type="match status" value="1"/>
</dbReference>
<evidence type="ECO:0000313" key="8">
    <source>
        <dbReference type="EMBL" id="KAG9347794.1"/>
    </source>
</evidence>
<evidence type="ECO:0000313" key="9">
    <source>
        <dbReference type="Proteomes" id="UP000824540"/>
    </source>
</evidence>
<feature type="disulfide bond" evidence="6">
    <location>
        <begin position="19"/>
        <end position="31"/>
    </location>
</feature>
<keyword evidence="3 6" id="KW-1015">Disulfide bond</keyword>
<proteinExistence type="predicted"/>
<dbReference type="InterPro" id="IPR050440">
    <property type="entry name" value="Laminin/Netrin_ECM"/>
</dbReference>
<dbReference type="PANTHER" id="PTHR10574">
    <property type="entry name" value="NETRIN/LAMININ-RELATED"/>
    <property type="match status" value="1"/>
</dbReference>
<dbReference type="SMART" id="SM00180">
    <property type="entry name" value="EGF_Lam"/>
    <property type="match status" value="1"/>
</dbReference>
<comment type="caution">
    <text evidence="6">Lacks conserved residue(s) required for the propagation of feature annotation.</text>
</comment>
<dbReference type="EMBL" id="JAFBMS010000012">
    <property type="protein sequence ID" value="KAG9347794.1"/>
    <property type="molecule type" value="Genomic_DNA"/>
</dbReference>
<dbReference type="GO" id="GO:0009887">
    <property type="term" value="P:animal organ morphogenesis"/>
    <property type="evidence" value="ECO:0007669"/>
    <property type="project" value="TreeGrafter"/>
</dbReference>
<sequence>CSVGYYGNPSEPDGHCQPCQCSTAGSLHPRCDTLTGQCECKAGVQGHLCDECEDRHVLSGDQCISCNDECTGVLLDTLDSLEEAAQSFNFTGVILAPYSLLVSLENGTEEVKTLLSPELRPSYLLSRAEERLENVSKAIDHLQEKTTQMFGDAEDLSQSTEQRLTQGKKLLELIAKVQTATHALEEAASNLNDSLGEELDGNNSTQLVEQVADLLESMRGLDLSHWNATASDEL</sequence>